<proteinExistence type="predicted"/>
<sequence>MLQSGLAWDCTNKLEDTLKSGRRQFDFVLHPGSIESFKKIPCQSS</sequence>
<name>A0A0E9QRK1_ANGAN</name>
<organism evidence="1">
    <name type="scientific">Anguilla anguilla</name>
    <name type="common">European freshwater eel</name>
    <name type="synonym">Muraena anguilla</name>
    <dbReference type="NCBI Taxonomy" id="7936"/>
    <lineage>
        <taxon>Eukaryota</taxon>
        <taxon>Metazoa</taxon>
        <taxon>Chordata</taxon>
        <taxon>Craniata</taxon>
        <taxon>Vertebrata</taxon>
        <taxon>Euteleostomi</taxon>
        <taxon>Actinopterygii</taxon>
        <taxon>Neopterygii</taxon>
        <taxon>Teleostei</taxon>
        <taxon>Anguilliformes</taxon>
        <taxon>Anguillidae</taxon>
        <taxon>Anguilla</taxon>
    </lineage>
</organism>
<dbReference type="EMBL" id="GBXM01089515">
    <property type="protein sequence ID" value="JAH19062.1"/>
    <property type="molecule type" value="Transcribed_RNA"/>
</dbReference>
<dbReference type="AlphaFoldDB" id="A0A0E9QRK1"/>
<reference evidence="1" key="1">
    <citation type="submission" date="2014-11" db="EMBL/GenBank/DDBJ databases">
        <authorList>
            <person name="Amaro Gonzalez C."/>
        </authorList>
    </citation>
    <scope>NUCLEOTIDE SEQUENCE</scope>
</reference>
<protein>
    <submittedName>
        <fullName evidence="1">Uncharacterized protein</fullName>
    </submittedName>
</protein>
<accession>A0A0E9QRK1</accession>
<evidence type="ECO:0000313" key="1">
    <source>
        <dbReference type="EMBL" id="JAH19062.1"/>
    </source>
</evidence>
<reference evidence="1" key="2">
    <citation type="journal article" date="2015" name="Fish Shellfish Immunol.">
        <title>Early steps in the European eel (Anguilla anguilla)-Vibrio vulnificus interaction in the gills: Role of the RtxA13 toxin.</title>
        <authorList>
            <person name="Callol A."/>
            <person name="Pajuelo D."/>
            <person name="Ebbesson L."/>
            <person name="Teles M."/>
            <person name="MacKenzie S."/>
            <person name="Amaro C."/>
        </authorList>
    </citation>
    <scope>NUCLEOTIDE SEQUENCE</scope>
</reference>